<dbReference type="EMBL" id="MU250588">
    <property type="protein sequence ID" value="KAG7439627.1"/>
    <property type="molecule type" value="Genomic_DNA"/>
</dbReference>
<keyword evidence="2" id="KW-0472">Membrane</keyword>
<dbReference type="Proteomes" id="UP000812287">
    <property type="component" value="Unassembled WGS sequence"/>
</dbReference>
<keyword evidence="2" id="KW-1133">Transmembrane helix</keyword>
<dbReference type="RefSeq" id="XP_043033127.1">
    <property type="nucleotide sequence ID" value="XM_043178094.1"/>
</dbReference>
<reference evidence="3" key="1">
    <citation type="submission" date="2020-11" db="EMBL/GenBank/DDBJ databases">
        <title>Adaptations for nitrogen fixation in a non-lichenized fungal sporocarp promotes dispersal by wood-feeding termites.</title>
        <authorList>
            <consortium name="DOE Joint Genome Institute"/>
            <person name="Koch R.A."/>
            <person name="Yoon G."/>
            <person name="Arayal U."/>
            <person name="Lail K."/>
            <person name="Amirebrahimi M."/>
            <person name="Labutti K."/>
            <person name="Lipzen A."/>
            <person name="Riley R."/>
            <person name="Barry K."/>
            <person name="Henrissat B."/>
            <person name="Grigoriev I.V."/>
            <person name="Herr J.R."/>
            <person name="Aime M.C."/>
        </authorList>
    </citation>
    <scope>NUCLEOTIDE SEQUENCE</scope>
    <source>
        <strain evidence="3">MCA 3950</strain>
    </source>
</reference>
<gene>
    <name evidence="3" type="ORF">BT62DRAFT_1013666</name>
</gene>
<proteinExistence type="predicted"/>
<dbReference type="AlphaFoldDB" id="A0A9P8AM96"/>
<evidence type="ECO:0000256" key="2">
    <source>
        <dbReference type="SAM" id="Phobius"/>
    </source>
</evidence>
<feature type="region of interest" description="Disordered" evidence="1">
    <location>
        <begin position="1"/>
        <end position="25"/>
    </location>
</feature>
<evidence type="ECO:0000313" key="3">
    <source>
        <dbReference type="EMBL" id="KAG7439627.1"/>
    </source>
</evidence>
<keyword evidence="4" id="KW-1185">Reference proteome</keyword>
<sequence>MNVQSIRMSPQIDRSTTGTSDFSVDGTVTELKPTVPSRLMASQRAPTVQKSQLVDYRHAKIGENVDVTLTNDITWTSEIEKVSLTDHESLPAEWPSGLRRQNQANPSSHNLVLRGVVARRLIPDLPQPQDCRPPRQYVPNRSTFLRFAIELSSIAPGVIPNIVQVTMFPRLALSFFCALGFAGVCVLPMMNRSVPDCKR</sequence>
<dbReference type="GeneID" id="66100381"/>
<feature type="transmembrane region" description="Helical" evidence="2">
    <location>
        <begin position="171"/>
        <end position="190"/>
    </location>
</feature>
<organism evidence="3 4">
    <name type="scientific">Guyanagaster necrorhizus</name>
    <dbReference type="NCBI Taxonomy" id="856835"/>
    <lineage>
        <taxon>Eukaryota</taxon>
        <taxon>Fungi</taxon>
        <taxon>Dikarya</taxon>
        <taxon>Basidiomycota</taxon>
        <taxon>Agaricomycotina</taxon>
        <taxon>Agaricomycetes</taxon>
        <taxon>Agaricomycetidae</taxon>
        <taxon>Agaricales</taxon>
        <taxon>Marasmiineae</taxon>
        <taxon>Physalacriaceae</taxon>
        <taxon>Guyanagaster</taxon>
    </lineage>
</organism>
<name>A0A9P8AM96_9AGAR</name>
<comment type="caution">
    <text evidence="3">The sequence shown here is derived from an EMBL/GenBank/DDBJ whole genome shotgun (WGS) entry which is preliminary data.</text>
</comment>
<feature type="compositionally biased region" description="Polar residues" evidence="1">
    <location>
        <begin position="1"/>
        <end position="22"/>
    </location>
</feature>
<accession>A0A9P8AM96</accession>
<keyword evidence="2" id="KW-0812">Transmembrane</keyword>
<protein>
    <submittedName>
        <fullName evidence="3">Uncharacterized protein</fullName>
    </submittedName>
</protein>
<evidence type="ECO:0000313" key="4">
    <source>
        <dbReference type="Proteomes" id="UP000812287"/>
    </source>
</evidence>
<evidence type="ECO:0000256" key="1">
    <source>
        <dbReference type="SAM" id="MobiDB-lite"/>
    </source>
</evidence>